<evidence type="ECO:0000313" key="2">
    <source>
        <dbReference type="EMBL" id="GAB0057425.1"/>
    </source>
</evidence>
<proteinExistence type="predicted"/>
<dbReference type="RefSeq" id="WP_420905114.1">
    <property type="nucleotide sequence ID" value="NZ_BAAFGK010000004.1"/>
</dbReference>
<organism evidence="2 3">
    <name type="scientific">Candidatus Magnetaquiglobus chichijimensis</name>
    <dbReference type="NCBI Taxonomy" id="3141448"/>
    <lineage>
        <taxon>Bacteria</taxon>
        <taxon>Pseudomonadati</taxon>
        <taxon>Pseudomonadota</taxon>
        <taxon>Magnetococcia</taxon>
        <taxon>Magnetococcales</taxon>
        <taxon>Candidatus Magnetaquicoccaceae</taxon>
        <taxon>Candidatus Magnetaquiglobus</taxon>
    </lineage>
</organism>
<gene>
    <name evidence="2" type="ORF">SIID45300_01753</name>
</gene>
<accession>A0ABQ0C9Q0</accession>
<name>A0ABQ0C9Q0_9PROT</name>
<protein>
    <recommendedName>
        <fullName evidence="1">Phage head morphogenesis domain-containing protein</fullName>
    </recommendedName>
</protein>
<keyword evidence="3" id="KW-1185">Reference proteome</keyword>
<dbReference type="Proteomes" id="UP001628193">
    <property type="component" value="Unassembled WGS sequence"/>
</dbReference>
<dbReference type="Pfam" id="PF04233">
    <property type="entry name" value="Phage_Mu_F"/>
    <property type="match status" value="1"/>
</dbReference>
<reference evidence="2 3" key="2">
    <citation type="submission" date="2024-09" db="EMBL/GenBank/DDBJ databases">
        <title>Draft genome sequence of Candidatus Magnetaquicoccaceae bacterium FCR-1.</title>
        <authorList>
            <person name="Shimoshige H."/>
            <person name="Shimamura S."/>
            <person name="Taoka A."/>
            <person name="Kobayashi H."/>
            <person name="Maekawa T."/>
        </authorList>
    </citation>
    <scope>NUCLEOTIDE SEQUENCE [LARGE SCALE GENOMIC DNA]</scope>
    <source>
        <strain evidence="2 3">FCR-1</strain>
    </source>
</reference>
<dbReference type="InterPro" id="IPR009279">
    <property type="entry name" value="Portal_Mu"/>
</dbReference>
<comment type="caution">
    <text evidence="2">The sequence shown here is derived from an EMBL/GenBank/DDBJ whole genome shotgun (WGS) entry which is preliminary data.</text>
</comment>
<dbReference type="InterPro" id="IPR006528">
    <property type="entry name" value="Phage_head_morphogenesis_dom"/>
</dbReference>
<reference evidence="2 3" key="1">
    <citation type="submission" date="2024-05" db="EMBL/GenBank/DDBJ databases">
        <authorList>
            <consortium name="Candidatus Magnetaquicoccaceae bacterium FCR-1 genome sequencing consortium"/>
            <person name="Shimoshige H."/>
            <person name="Shimamura S."/>
            <person name="Taoka A."/>
            <person name="Kobayashi H."/>
            <person name="Maekawa T."/>
        </authorList>
    </citation>
    <scope>NUCLEOTIDE SEQUENCE [LARGE SCALE GENOMIC DNA]</scope>
    <source>
        <strain evidence="2 3">FCR-1</strain>
    </source>
</reference>
<sequence>MATTPKKNTPPDFSLIAASRDGRDITKGFLDPLLLQPNRDSILLDFGATLEVYEEVLRDDQVAAVFQQRRLAVTSAEWNVAPGGADRQSVMATDFVREQLHHIGWDAVTDKMLYGVFYGYAVAECLWARDGGRIVLDGLPVRRQRRFGFDGEGRIRLLTMQTPMGELLPERKFWHFSTGADNDDEPYGLGLAHWLYWPVLFKRGGLKMWATLLEKFGTPTAKGSYPANATREERDRLLQTLMAIQSDSAICVPDTMQVELIEATRGGTPGHGDFLARMDGAIAKVVLSQIMTSEAAGGQNKANVQKEVRNEVVRADADLINETFNRSVVRWLTEWNFPNATPPRVTRDTQEPEDLLARSQRDKNLYDMGLRPSQELVDEIYGKGWTIAPEPPQNAPVGLPTRRNNDIQGATFAEATPDTPIDRYLAEALRRFGPILREMLRSVRELAERSEGLEGLRDKIFDLYPVIDSGPLATLIQNATLVAHLAGRYEVLREIGMTGAEHAEKSPYDGVTSFSLPFKEAIDHFRGKVSVSTEHWDDLMNEQHDVGFMVAGATKADVLDDLREAVDKAIAEGTTLKEFREDFDKTVAEHGWDYFGGRDWRTRLIFETNLFNAYQAGRYRQMSDPDVLEMRPFWQYKHYPQPHPREQHAAWNGLVLPAKDPWWSTHYPPNGFRCHCTVFSLSESDVEREGLKVSGAPFDAGGVDKGFAYAPGATGMKTQGAIEEKLKILPAYLAELVKKELGMA</sequence>
<dbReference type="EMBL" id="BAAFGK010000004">
    <property type="protein sequence ID" value="GAB0057425.1"/>
    <property type="molecule type" value="Genomic_DNA"/>
</dbReference>
<evidence type="ECO:0000259" key="1">
    <source>
        <dbReference type="Pfam" id="PF04233"/>
    </source>
</evidence>
<evidence type="ECO:0000313" key="3">
    <source>
        <dbReference type="Proteomes" id="UP001628193"/>
    </source>
</evidence>
<feature type="domain" description="Phage head morphogenesis" evidence="1">
    <location>
        <begin position="561"/>
        <end position="678"/>
    </location>
</feature>
<dbReference type="Pfam" id="PF06074">
    <property type="entry name" value="Portal_Mu"/>
    <property type="match status" value="1"/>
</dbReference>